<keyword evidence="3" id="KW-0479">Metal-binding</keyword>
<gene>
    <name evidence="4" type="ORF">ICHIAU1_22950</name>
</gene>
<dbReference type="OrthoDB" id="5672604at2"/>
<dbReference type="CDD" id="cd04194">
    <property type="entry name" value="GT8_A4GalT_like"/>
    <property type="match status" value="1"/>
</dbReference>
<proteinExistence type="predicted"/>
<reference evidence="5" key="1">
    <citation type="submission" date="2020-01" db="EMBL/GenBank/DDBJ databases">
        <title>Phosphoaccumulans saitamaens gen. nov., sp. nov., a polyphosphate accumulating bacterium isolated from surface river water.</title>
        <authorList>
            <person name="Watanabe K."/>
            <person name="Suda W."/>
        </authorList>
    </citation>
    <scope>NUCLEOTIDE SEQUENCE [LARGE SCALE GENOMIC DNA]</scope>
    <source>
        <strain evidence="5">ICHIAU1</strain>
    </source>
</reference>
<protein>
    <recommendedName>
        <fullName evidence="6">Glycosyltransferase family 8 protein</fullName>
    </recommendedName>
</protein>
<sequence length="258" mass="28807">MTEALKNSVVMCFDKAYGPAACVALTSLLLNSGSTDFQIDLLQTGTDPEVEQALAKLAVTFNRVVNQHVIDEHILDDFHVSNHISHTAYLRFFIPDYVHAAKALYLDCDLIVQCDVGELFAIDLAVDELVAGVEDLTGSKHAKGQLGIPDAYINSGVLLLNVERWRQEKIPQRLAAYYSENPNKITWHDQCVINGALSGKKQLLDKRFNLLLNDLLSGAIQAKDFSESTFKGIFHFNSTVKPWHSWCNPKYKVWVLGS</sequence>
<organism evidence="4 5">
    <name type="scientific">Fluviibacter phosphoraccumulans</name>
    <dbReference type="NCBI Taxonomy" id="1751046"/>
    <lineage>
        <taxon>Bacteria</taxon>
        <taxon>Pseudomonadati</taxon>
        <taxon>Pseudomonadota</taxon>
        <taxon>Betaproteobacteria</taxon>
        <taxon>Rhodocyclales</taxon>
        <taxon>Fluviibacteraceae</taxon>
        <taxon>Fluviibacter</taxon>
    </lineage>
</organism>
<dbReference type="Pfam" id="PF01501">
    <property type="entry name" value="Glyco_transf_8"/>
    <property type="match status" value="1"/>
</dbReference>
<dbReference type="AlphaFoldDB" id="A0A7R6TNW5"/>
<accession>A0A7R6TNW5</accession>
<evidence type="ECO:0000256" key="1">
    <source>
        <dbReference type="ARBA" id="ARBA00022676"/>
    </source>
</evidence>
<dbReference type="PANTHER" id="PTHR13778">
    <property type="entry name" value="GLYCOSYLTRANSFERASE 8 DOMAIN-CONTAINING PROTEIN"/>
    <property type="match status" value="1"/>
</dbReference>
<evidence type="ECO:0008006" key="6">
    <source>
        <dbReference type="Google" id="ProtNLM"/>
    </source>
</evidence>
<evidence type="ECO:0000256" key="3">
    <source>
        <dbReference type="ARBA" id="ARBA00022723"/>
    </source>
</evidence>
<dbReference type="SUPFAM" id="SSF53448">
    <property type="entry name" value="Nucleotide-diphospho-sugar transferases"/>
    <property type="match status" value="1"/>
</dbReference>
<keyword evidence="1" id="KW-0328">Glycosyltransferase</keyword>
<evidence type="ECO:0000256" key="2">
    <source>
        <dbReference type="ARBA" id="ARBA00022679"/>
    </source>
</evidence>
<dbReference type="EMBL" id="AP022345">
    <property type="protein sequence ID" value="BBU70012.1"/>
    <property type="molecule type" value="Genomic_DNA"/>
</dbReference>
<keyword evidence="2" id="KW-0808">Transferase</keyword>
<dbReference type="GO" id="GO:0016757">
    <property type="term" value="F:glycosyltransferase activity"/>
    <property type="evidence" value="ECO:0007669"/>
    <property type="project" value="UniProtKB-KW"/>
</dbReference>
<evidence type="ECO:0000313" key="4">
    <source>
        <dbReference type="EMBL" id="BBU70012.1"/>
    </source>
</evidence>
<evidence type="ECO:0000313" key="5">
    <source>
        <dbReference type="Proteomes" id="UP000463961"/>
    </source>
</evidence>
<dbReference type="RefSeq" id="WP_162049351.1">
    <property type="nucleotide sequence ID" value="NZ_AP022345.1"/>
</dbReference>
<dbReference type="Proteomes" id="UP000463961">
    <property type="component" value="Chromosome"/>
</dbReference>
<dbReference type="InterPro" id="IPR029044">
    <property type="entry name" value="Nucleotide-diphossugar_trans"/>
</dbReference>
<dbReference type="InterPro" id="IPR050748">
    <property type="entry name" value="Glycosyltrans_8_dom-fam"/>
</dbReference>
<dbReference type="InterPro" id="IPR002495">
    <property type="entry name" value="Glyco_trans_8"/>
</dbReference>
<keyword evidence="5" id="KW-1185">Reference proteome</keyword>
<dbReference type="GO" id="GO:0046872">
    <property type="term" value="F:metal ion binding"/>
    <property type="evidence" value="ECO:0007669"/>
    <property type="project" value="UniProtKB-KW"/>
</dbReference>
<dbReference type="PANTHER" id="PTHR13778:SF47">
    <property type="entry name" value="LIPOPOLYSACCHARIDE 1,3-GALACTOSYLTRANSFERASE"/>
    <property type="match status" value="1"/>
</dbReference>
<dbReference type="Gene3D" id="3.90.550.10">
    <property type="entry name" value="Spore Coat Polysaccharide Biosynthesis Protein SpsA, Chain A"/>
    <property type="match status" value="1"/>
</dbReference>
<name>A0A7R6TNW5_9RHOO</name>